<organism evidence="15 16">
    <name type="scientific">Gossypium arboreum</name>
    <name type="common">Tree cotton</name>
    <name type="synonym">Gossypium nanking</name>
    <dbReference type="NCBI Taxonomy" id="29729"/>
    <lineage>
        <taxon>Eukaryota</taxon>
        <taxon>Viridiplantae</taxon>
        <taxon>Streptophyta</taxon>
        <taxon>Embryophyta</taxon>
        <taxon>Tracheophyta</taxon>
        <taxon>Spermatophyta</taxon>
        <taxon>Magnoliopsida</taxon>
        <taxon>eudicotyledons</taxon>
        <taxon>Gunneridae</taxon>
        <taxon>Pentapetalae</taxon>
        <taxon>rosids</taxon>
        <taxon>malvids</taxon>
        <taxon>Malvales</taxon>
        <taxon>Malvaceae</taxon>
        <taxon>Malvoideae</taxon>
        <taxon>Gossypium</taxon>
    </lineage>
</organism>
<dbReference type="InterPro" id="IPR035370">
    <property type="entry name" value="Nrap_D5"/>
</dbReference>
<dbReference type="InterPro" id="IPR035367">
    <property type="entry name" value="Nrap_D2"/>
</dbReference>
<dbReference type="PANTHER" id="PTHR17972">
    <property type="entry name" value="NUCLEOLAR RNA-ASSOCIATED PROTEIN"/>
    <property type="match status" value="1"/>
</dbReference>
<dbReference type="InterPro" id="IPR035371">
    <property type="entry name" value="Nrap_D6"/>
</dbReference>
<keyword evidence="7" id="KW-0342">GTP-binding</keyword>
<dbReference type="Gene3D" id="3.40.50.300">
    <property type="entry name" value="P-loop containing nucleotide triphosphate hydrolases"/>
    <property type="match status" value="1"/>
</dbReference>
<evidence type="ECO:0000256" key="4">
    <source>
        <dbReference type="ARBA" id="ARBA00022707"/>
    </source>
</evidence>
<gene>
    <name evidence="15" type="ORF">PVK06_039248</name>
</gene>
<evidence type="ECO:0008006" key="17">
    <source>
        <dbReference type="Google" id="ProtNLM"/>
    </source>
</evidence>
<proteinExistence type="inferred from homology"/>
<evidence type="ECO:0000256" key="7">
    <source>
        <dbReference type="ARBA" id="ARBA00023134"/>
    </source>
</evidence>
<keyword evidence="5" id="KW-0547">Nucleotide-binding</keyword>
<evidence type="ECO:0000313" key="15">
    <source>
        <dbReference type="EMBL" id="KAK5784721.1"/>
    </source>
</evidence>
<dbReference type="Pfam" id="PF03813">
    <property type="entry name" value="Nrap"/>
    <property type="match status" value="1"/>
</dbReference>
<evidence type="ECO:0000256" key="9">
    <source>
        <dbReference type="RuleBase" id="RU364032"/>
    </source>
</evidence>
<dbReference type="InterPro" id="IPR035369">
    <property type="entry name" value="Nrap_D4"/>
</dbReference>
<dbReference type="InterPro" id="IPR005554">
    <property type="entry name" value="NOL6/Upt22"/>
</dbReference>
<dbReference type="InterPro" id="IPR045873">
    <property type="entry name" value="Arl2"/>
</dbReference>
<dbReference type="PRINTS" id="PR00328">
    <property type="entry name" value="SAR1GTPBP"/>
</dbReference>
<comment type="similarity">
    <text evidence="3">Belongs to the small GTPase superfamily. Arf family.</text>
</comment>
<dbReference type="Pfam" id="PF17406">
    <property type="entry name" value="Nrap_D5"/>
    <property type="match status" value="1"/>
</dbReference>
<dbReference type="CDD" id="cd04154">
    <property type="entry name" value="Arl2"/>
    <property type="match status" value="1"/>
</dbReference>
<feature type="domain" description="Nrap protein" evidence="10">
    <location>
        <begin position="98"/>
        <end position="231"/>
    </location>
</feature>
<dbReference type="InterPro" id="IPR005225">
    <property type="entry name" value="Small_GTP-bd"/>
</dbReference>
<evidence type="ECO:0000256" key="2">
    <source>
        <dbReference type="ARBA" id="ARBA00006674"/>
    </source>
</evidence>
<evidence type="ECO:0000313" key="16">
    <source>
        <dbReference type="Proteomes" id="UP001358586"/>
    </source>
</evidence>
<evidence type="ECO:0000259" key="11">
    <source>
        <dbReference type="Pfam" id="PF17403"/>
    </source>
</evidence>
<dbReference type="Proteomes" id="UP001358586">
    <property type="component" value="Chromosome 11"/>
</dbReference>
<feature type="domain" description="Nrap protein" evidence="12">
    <location>
        <begin position="498"/>
        <end position="657"/>
    </location>
</feature>
<reference evidence="15 16" key="1">
    <citation type="submission" date="2023-03" db="EMBL/GenBank/DDBJ databases">
        <title>WGS of Gossypium arboreum.</title>
        <authorList>
            <person name="Yu D."/>
        </authorList>
    </citation>
    <scope>NUCLEOTIDE SEQUENCE [LARGE SCALE GENOMIC DNA]</scope>
    <source>
        <tissue evidence="15">Leaf</tissue>
    </source>
</reference>
<feature type="domain" description="Nrap protein" evidence="14">
    <location>
        <begin position="827"/>
        <end position="938"/>
    </location>
</feature>
<dbReference type="Pfam" id="PF17407">
    <property type="entry name" value="Nrap_D6"/>
    <property type="match status" value="1"/>
</dbReference>
<feature type="domain" description="Nrap protein" evidence="11">
    <location>
        <begin position="238"/>
        <end position="368"/>
    </location>
</feature>
<dbReference type="SUPFAM" id="SSF52540">
    <property type="entry name" value="P-loop containing nucleoside triphosphate hydrolases"/>
    <property type="match status" value="1"/>
</dbReference>
<evidence type="ECO:0000256" key="5">
    <source>
        <dbReference type="ARBA" id="ARBA00022741"/>
    </source>
</evidence>
<protein>
    <recommendedName>
        <fullName evidence="17">Nucleolar protein 6</fullName>
    </recommendedName>
</protein>
<evidence type="ECO:0000256" key="8">
    <source>
        <dbReference type="ARBA" id="ARBA00023242"/>
    </source>
</evidence>
<dbReference type="InterPro" id="IPR006689">
    <property type="entry name" value="Small_GTPase_ARF/SAR"/>
</dbReference>
<name>A0ABR0N2D9_GOSAR</name>
<dbReference type="PROSITE" id="PS51417">
    <property type="entry name" value="ARF"/>
    <property type="match status" value="1"/>
</dbReference>
<dbReference type="SMART" id="SM00177">
    <property type="entry name" value="ARF"/>
    <property type="match status" value="1"/>
</dbReference>
<comment type="subcellular location">
    <subcellularLocation>
        <location evidence="1 9">Nucleus</location>
        <location evidence="1 9">Nucleolus</location>
    </subcellularLocation>
</comment>
<keyword evidence="4" id="KW-0449">Lipoprotein</keyword>
<comment type="caution">
    <text evidence="15">The sequence shown here is derived from an EMBL/GenBank/DDBJ whole genome shotgun (WGS) entry which is preliminary data.</text>
</comment>
<evidence type="ECO:0000256" key="1">
    <source>
        <dbReference type="ARBA" id="ARBA00004604"/>
    </source>
</evidence>
<evidence type="ECO:0000259" key="14">
    <source>
        <dbReference type="Pfam" id="PF17407"/>
    </source>
</evidence>
<keyword evidence="16" id="KW-1185">Reference proteome</keyword>
<evidence type="ECO:0000259" key="13">
    <source>
        <dbReference type="Pfam" id="PF17406"/>
    </source>
</evidence>
<keyword evidence="6 9" id="KW-0694">RNA-binding</keyword>
<dbReference type="Pfam" id="PF17405">
    <property type="entry name" value="Nrap_D4"/>
    <property type="match status" value="1"/>
</dbReference>
<keyword evidence="8 9" id="KW-0539">Nucleus</keyword>
<comment type="similarity">
    <text evidence="2 9">Belongs to the NRAP family.</text>
</comment>
<dbReference type="InterPro" id="IPR035082">
    <property type="entry name" value="Nrap_D1"/>
</dbReference>
<dbReference type="SMART" id="SM00178">
    <property type="entry name" value="SAR"/>
    <property type="match status" value="1"/>
</dbReference>
<evidence type="ECO:0000256" key="3">
    <source>
        <dbReference type="ARBA" id="ARBA00010290"/>
    </source>
</evidence>
<evidence type="ECO:0000256" key="6">
    <source>
        <dbReference type="ARBA" id="ARBA00022884"/>
    </source>
</evidence>
<dbReference type="SMART" id="SM00175">
    <property type="entry name" value="RAB"/>
    <property type="match status" value="1"/>
</dbReference>
<feature type="domain" description="Nrap protein" evidence="13">
    <location>
        <begin position="660"/>
        <end position="812"/>
    </location>
</feature>
<sequence>METETCIDSMDFKVQELLKEARLECSSALTKLVDDTVSAIKSAIDKIPEDLQVTADWAPGFVRDIGADKAEFKFKKPKSIEIGGSYSIGCIAKPDVNVDLLLRLPKECFHEKDYLNYRYHAKRCLYLCVIKKHLKSSSSIQKVEWSALQNEARKPVLVVYPAANLGEVPGLFIRIIPTATSLFDLSKLNMKRNNVRALNAGDDPQPTPIYNCSILEDMYLEEKSNFVKKTFSGWKELGEALILLKVWARLRSSIYVHDCLNGFLISIIVSYLVAKNKINRDMMPMGIFRATLKFIETDPLWKHGLYFPMSDQNASSKGNEQLNSSTRFNLAFRISSVAYPELQDEVALTLRCLEKCRDGGFEEIFTTKIDNAAKYDYCVRLNLKGNSEVYSLGFCLDEECWRVYEQDVHSLLNQGLTDRAKFIRVIWRNTYSDFNVENGLSALDSEPLFVGISVSSVEKAFRVVDIGPNAEKKDEALMFRKFWGEKAELRRFQDGKIAESTDPVSHSVKLLGTFEALSKRLRSIEDVPLKISSVQPLDSAFRFTSVFPPEPHPLANKKLEGSGSWPMDDVLIEKTKSVFLLKIAESLQDNWGITCTATEEDVDVFMDGYAFRLRILHERGLSLVNKEIGGDQMKRVSSADKMLFVRSQHASMINGLQFRYPIFGPVVRLAKRWLASHLFSACLAEEAAELLVAYLFLKPLPFNVPCSRITGFLRFLRLLAEHDWAFSPLVVDINGDLSENDEKEIDDNFTQSRKAYEENPQNESKAMFLATAYDKASEAWTRCSPNPLELKRLAAYARSSASLLTKLILQNQTDSGGWECLLRTPLSLYDAVILLHGDRLPYPKRLLFTSELDQGRHVAHGNASTCFHPFLLPSDMKGSSLEQLKTKLMVNFDPLRCFVGDVEKGFSNRLKLWYDSLGGDAIGLTWERSKKREREAEETAEKYPVDLLRNIGELGEGFVRDVYLLKAPKLSTEEMGLLSIIRKIKRKEKEMRILMVGLDNSGKTTIVLKINGEDTSVISPTLGFNIKTITYQKYTLNIWDVGGQRTIRSYWRNYFEQTDGLVWVVDSSDLRRLDDCKMELDNLLKEERLSGASLLILANKQDIKGALTPAEIAKVLNLEAMDKTRHWKIVGCSAYTGEGLLEGFDWLVQDVASRIYMLD</sequence>
<dbReference type="Pfam" id="PF00025">
    <property type="entry name" value="Arf"/>
    <property type="match status" value="1"/>
</dbReference>
<dbReference type="Pfam" id="PF17403">
    <property type="entry name" value="Nrap_D2"/>
    <property type="match status" value="1"/>
</dbReference>
<keyword evidence="4" id="KW-0519">Myristate</keyword>
<accession>A0ABR0N2D9</accession>
<evidence type="ECO:0000259" key="12">
    <source>
        <dbReference type="Pfam" id="PF17405"/>
    </source>
</evidence>
<dbReference type="NCBIfam" id="TIGR00231">
    <property type="entry name" value="small_GTP"/>
    <property type="match status" value="1"/>
</dbReference>
<dbReference type="PANTHER" id="PTHR17972:SF0">
    <property type="entry name" value="NUCLEOLAR PROTEIN 6"/>
    <property type="match status" value="1"/>
</dbReference>
<evidence type="ECO:0000259" key="10">
    <source>
        <dbReference type="Pfam" id="PF03813"/>
    </source>
</evidence>
<dbReference type="InterPro" id="IPR027417">
    <property type="entry name" value="P-loop_NTPase"/>
</dbReference>
<dbReference type="Gene3D" id="1.10.1410.10">
    <property type="match status" value="1"/>
</dbReference>
<dbReference type="EMBL" id="JARKNE010000011">
    <property type="protein sequence ID" value="KAK5784721.1"/>
    <property type="molecule type" value="Genomic_DNA"/>
</dbReference>